<feature type="compositionally biased region" description="Polar residues" evidence="1">
    <location>
        <begin position="219"/>
        <end position="228"/>
    </location>
</feature>
<sequence length="228" mass="24571">MVTLRELTTDDAQPLARIYSGASVRHTTGKPLTLDQAHEKIRTALARAAETPRAQWSWGIVATDEMIGLISLRRRSSSLGTLSYILPGATATPPKPPSTSSPSPSPRSAWSAWRPCTTPTIRPPAVSWPKSASPAPAHPTGASRTDPLCRTRCTHCRCPEPRSLVEGVFIPPRTQGCPDPVLPVGAALLGEGLGSLPRDPDAAERRADSERLRRTLRTPQPTESRPCQ</sequence>
<evidence type="ECO:0000256" key="1">
    <source>
        <dbReference type="SAM" id="MobiDB-lite"/>
    </source>
</evidence>
<feature type="compositionally biased region" description="Low complexity" evidence="1">
    <location>
        <begin position="106"/>
        <end position="115"/>
    </location>
</feature>
<gene>
    <name evidence="3" type="ORF">Sgleb_00040</name>
    <name evidence="4" type="ORF">Sgleb_75900</name>
</gene>
<comment type="caution">
    <text evidence="4">The sequence shown here is derived from an EMBL/GenBank/DDBJ whole genome shotgun (WGS) entry which is preliminary data.</text>
</comment>
<evidence type="ECO:0000313" key="3">
    <source>
        <dbReference type="EMBL" id="GFE11957.1"/>
    </source>
</evidence>
<dbReference type="Pfam" id="PF13302">
    <property type="entry name" value="Acetyltransf_3"/>
    <property type="match status" value="1"/>
</dbReference>
<dbReference type="InterPro" id="IPR016181">
    <property type="entry name" value="Acyl_CoA_acyltransferase"/>
</dbReference>
<feature type="region of interest" description="Disordered" evidence="1">
    <location>
        <begin position="190"/>
        <end position="228"/>
    </location>
</feature>
<dbReference type="SUPFAM" id="SSF55729">
    <property type="entry name" value="Acyl-CoA N-acyltransferases (Nat)"/>
    <property type="match status" value="1"/>
</dbReference>
<dbReference type="EMBL" id="BLIO01000001">
    <property type="protein sequence ID" value="GFE11957.1"/>
    <property type="molecule type" value="Genomic_DNA"/>
</dbReference>
<evidence type="ECO:0000259" key="2">
    <source>
        <dbReference type="Pfam" id="PF13302"/>
    </source>
</evidence>
<feature type="compositionally biased region" description="Basic and acidic residues" evidence="1">
    <location>
        <begin position="198"/>
        <end position="213"/>
    </location>
</feature>
<keyword evidence="5" id="KW-1185">Reference proteome</keyword>
<protein>
    <recommendedName>
        <fullName evidence="2">N-acetyltransferase domain-containing protein</fullName>
    </recommendedName>
</protein>
<dbReference type="InterPro" id="IPR000182">
    <property type="entry name" value="GNAT_dom"/>
</dbReference>
<accession>A0A640T732</accession>
<dbReference type="Gene3D" id="3.40.630.30">
    <property type="match status" value="1"/>
</dbReference>
<dbReference type="Proteomes" id="UP000430079">
    <property type="component" value="Unassembled WGS sequence"/>
</dbReference>
<proteinExistence type="predicted"/>
<dbReference type="GO" id="GO:0016747">
    <property type="term" value="F:acyltransferase activity, transferring groups other than amino-acyl groups"/>
    <property type="evidence" value="ECO:0007669"/>
    <property type="project" value="InterPro"/>
</dbReference>
<dbReference type="EMBL" id="BLIO01000001">
    <property type="protein sequence ID" value="GFE19543.1"/>
    <property type="molecule type" value="Genomic_DNA"/>
</dbReference>
<feature type="region of interest" description="Disordered" evidence="1">
    <location>
        <begin position="88"/>
        <end position="146"/>
    </location>
</feature>
<feature type="domain" description="N-acetyltransferase" evidence="2">
    <location>
        <begin position="2"/>
        <end position="85"/>
    </location>
</feature>
<reference evidence="4 5" key="1">
    <citation type="submission" date="2019-12" db="EMBL/GenBank/DDBJ databases">
        <title>Whole genome shotgun sequence of Streptomyces hygroscopicus subsp. glebosus NBRC 13786.</title>
        <authorList>
            <person name="Ichikawa N."/>
            <person name="Kimura A."/>
            <person name="Kitahashi Y."/>
            <person name="Komaki H."/>
            <person name="Tamura T."/>
        </authorList>
    </citation>
    <scope>NUCLEOTIDE SEQUENCE [LARGE SCALE GENOMIC DNA]</scope>
    <source>
        <strain evidence="4 5">NBRC 13786</strain>
    </source>
</reference>
<evidence type="ECO:0000313" key="5">
    <source>
        <dbReference type="Proteomes" id="UP000430079"/>
    </source>
</evidence>
<dbReference type="AlphaFoldDB" id="A0A640T732"/>
<name>A0A640T732_9ACTN</name>
<organism evidence="4 5">
    <name type="scientific">Streptomyces glebosus</name>
    <dbReference type="NCBI Taxonomy" id="249580"/>
    <lineage>
        <taxon>Bacteria</taxon>
        <taxon>Bacillati</taxon>
        <taxon>Actinomycetota</taxon>
        <taxon>Actinomycetes</taxon>
        <taxon>Kitasatosporales</taxon>
        <taxon>Streptomycetaceae</taxon>
        <taxon>Streptomyces</taxon>
    </lineage>
</organism>
<feature type="compositionally biased region" description="Pro residues" evidence="1">
    <location>
        <begin position="93"/>
        <end position="105"/>
    </location>
</feature>
<evidence type="ECO:0000313" key="4">
    <source>
        <dbReference type="EMBL" id="GFE19543.1"/>
    </source>
</evidence>